<accession>A0A0Q1CEC5</accession>
<dbReference type="GO" id="GO:0005996">
    <property type="term" value="P:monosaccharide metabolic process"/>
    <property type="evidence" value="ECO:0007669"/>
    <property type="project" value="TreeGrafter"/>
</dbReference>
<protein>
    <recommendedName>
        <fullName evidence="3">UDP-glucose 4-epimerase</fullName>
    </recommendedName>
    <alternativeName>
        <fullName evidence="5">Galactowaldenase</fullName>
    </alternativeName>
    <alternativeName>
        <fullName evidence="4">UDP-galactose 4-epimerase</fullName>
    </alternativeName>
</protein>
<name>A0A0Q1CEC5_9FLAO</name>
<dbReference type="PATRIC" id="fig|1547436.3.peg.768"/>
<dbReference type="OrthoDB" id="9809586at2"/>
<comment type="caution">
    <text evidence="7">The sequence shown here is derived from an EMBL/GenBank/DDBJ whole genome shotgun (WGS) entry which is preliminary data.</text>
</comment>
<dbReference type="PANTHER" id="PTHR43725">
    <property type="entry name" value="UDP-GLUCOSE 4-EPIMERASE"/>
    <property type="match status" value="1"/>
</dbReference>
<dbReference type="InterPro" id="IPR036291">
    <property type="entry name" value="NAD(P)-bd_dom_sf"/>
</dbReference>
<evidence type="ECO:0000256" key="3">
    <source>
        <dbReference type="ARBA" id="ARBA00018569"/>
    </source>
</evidence>
<comment type="pathway">
    <text evidence="1">Carbohydrate metabolism; galactose metabolism.</text>
</comment>
<dbReference type="InterPro" id="IPR001509">
    <property type="entry name" value="Epimerase_deHydtase"/>
</dbReference>
<dbReference type="Gene3D" id="3.40.50.720">
    <property type="entry name" value="NAD(P)-binding Rossmann-like Domain"/>
    <property type="match status" value="1"/>
</dbReference>
<gene>
    <name evidence="7" type="ORF">AAY42_03670</name>
</gene>
<dbReference type="GO" id="GO:0005829">
    <property type="term" value="C:cytosol"/>
    <property type="evidence" value="ECO:0007669"/>
    <property type="project" value="TreeGrafter"/>
</dbReference>
<evidence type="ECO:0000256" key="4">
    <source>
        <dbReference type="ARBA" id="ARBA00031367"/>
    </source>
</evidence>
<dbReference type="SUPFAM" id="SSF51735">
    <property type="entry name" value="NAD(P)-binding Rossmann-fold domains"/>
    <property type="match status" value="1"/>
</dbReference>
<dbReference type="Proteomes" id="UP000050827">
    <property type="component" value="Unassembled WGS sequence"/>
</dbReference>
<dbReference type="Pfam" id="PF01370">
    <property type="entry name" value="Epimerase"/>
    <property type="match status" value="1"/>
</dbReference>
<dbReference type="STRING" id="346185.AAY42_03670"/>
<dbReference type="RefSeq" id="WP_055392649.1">
    <property type="nucleotide sequence ID" value="NZ_LCTZ01000002.1"/>
</dbReference>
<proteinExistence type="inferred from homology"/>
<sequence>MKKRKFLKGMGAATALLFTNPFETLGQAVMMPGTTKKTALVLGGRGFIGPSIVQSLLANGYEVTLLNRNKTNTHLFNNLPLIVCDREKEDKAGLKSIDSKYGKTYWDVVVDTWQKSPKAVSDFLDEFKDQIGHYHYISTVSVYDKWNKKFIVETEPLNPLPNFPKTIKEEYRYAIRKTLAEEAIRERIANYTIYRSHGMRDFRSSNPKKLIDEPFWPIRFYRGGEILLPNVKNHHMQMTDVKSMVNFIIHCSNHKVFGEYNIACRPTLFKDYVSSLIHATKKPEKLHWIDGDFLIENGLIPYKVVPFWRTQPQGSYYFNVQKAIEAGFEHRPLVDMITDQINGYRYRHPNDDVRFGKQADGTMKCYSPDQEKDIIKKWKLKNGID</sequence>
<evidence type="ECO:0000256" key="2">
    <source>
        <dbReference type="ARBA" id="ARBA00007637"/>
    </source>
</evidence>
<feature type="domain" description="NAD-dependent epimerase/dehydratase" evidence="6">
    <location>
        <begin position="39"/>
        <end position="262"/>
    </location>
</feature>
<keyword evidence="8" id="KW-1185">Reference proteome</keyword>
<evidence type="ECO:0000313" key="8">
    <source>
        <dbReference type="Proteomes" id="UP000050827"/>
    </source>
</evidence>
<reference evidence="7 8" key="1">
    <citation type="submission" date="2015-04" db="EMBL/GenBank/DDBJ databases">
        <title>Complete genome of flavobacterium.</title>
        <authorList>
            <person name="Kwon Y.M."/>
            <person name="Kim S.-J."/>
        </authorList>
    </citation>
    <scope>NUCLEOTIDE SEQUENCE [LARGE SCALE GENOMIC DNA]</scope>
    <source>
        <strain evidence="7 8">DK169</strain>
    </source>
</reference>
<evidence type="ECO:0000256" key="1">
    <source>
        <dbReference type="ARBA" id="ARBA00004947"/>
    </source>
</evidence>
<evidence type="ECO:0000259" key="6">
    <source>
        <dbReference type="Pfam" id="PF01370"/>
    </source>
</evidence>
<evidence type="ECO:0000313" key="7">
    <source>
        <dbReference type="EMBL" id="KQC29094.1"/>
    </source>
</evidence>
<dbReference type="EMBL" id="LCTZ01000002">
    <property type="protein sequence ID" value="KQC29094.1"/>
    <property type="molecule type" value="Genomic_DNA"/>
</dbReference>
<organism evidence="7 8">
    <name type="scientific">Flagellimonas eckloniae</name>
    <dbReference type="NCBI Taxonomy" id="346185"/>
    <lineage>
        <taxon>Bacteria</taxon>
        <taxon>Pseudomonadati</taxon>
        <taxon>Bacteroidota</taxon>
        <taxon>Flavobacteriia</taxon>
        <taxon>Flavobacteriales</taxon>
        <taxon>Flavobacteriaceae</taxon>
        <taxon>Flagellimonas</taxon>
    </lineage>
</organism>
<dbReference type="PANTHER" id="PTHR43725:SF32">
    <property type="entry name" value="NAD-DEPENDENT EPIMERASE_DEHYDRATASE DOMAIN-CONTAINING PROTEIN"/>
    <property type="match status" value="1"/>
</dbReference>
<comment type="similarity">
    <text evidence="2">Belongs to the NAD(P)-dependent epimerase/dehydratase family.</text>
</comment>
<dbReference type="AlphaFoldDB" id="A0A0Q1CEC5"/>
<evidence type="ECO:0000256" key="5">
    <source>
        <dbReference type="ARBA" id="ARBA00033067"/>
    </source>
</evidence>
<dbReference type="GO" id="GO:0003978">
    <property type="term" value="F:UDP-glucose 4-epimerase activity"/>
    <property type="evidence" value="ECO:0007669"/>
    <property type="project" value="TreeGrafter"/>
</dbReference>